<keyword evidence="3" id="KW-1185">Reference proteome</keyword>
<protein>
    <submittedName>
        <fullName evidence="2">Uncharacterized protein</fullName>
    </submittedName>
</protein>
<reference evidence="2 3" key="1">
    <citation type="submission" date="2018-06" db="EMBL/GenBank/DDBJ databases">
        <title>Complete Genomes of Monosporascus.</title>
        <authorList>
            <person name="Robinson A.J."/>
            <person name="Natvig D.O."/>
        </authorList>
    </citation>
    <scope>NUCLEOTIDE SEQUENCE [LARGE SCALE GENOMIC DNA]</scope>
    <source>
        <strain evidence="2 3">CBS 609.92</strain>
    </source>
</reference>
<gene>
    <name evidence="2" type="ORF">DL762_002993</name>
</gene>
<evidence type="ECO:0000313" key="2">
    <source>
        <dbReference type="EMBL" id="RYO89908.1"/>
    </source>
</evidence>
<dbReference type="EMBL" id="QJNS01000065">
    <property type="protein sequence ID" value="RYO89908.1"/>
    <property type="molecule type" value="Genomic_DNA"/>
</dbReference>
<name>A0ABY0HF02_9PEZI</name>
<organism evidence="2 3">
    <name type="scientific">Monosporascus cannonballus</name>
    <dbReference type="NCBI Taxonomy" id="155416"/>
    <lineage>
        <taxon>Eukaryota</taxon>
        <taxon>Fungi</taxon>
        <taxon>Dikarya</taxon>
        <taxon>Ascomycota</taxon>
        <taxon>Pezizomycotina</taxon>
        <taxon>Sordariomycetes</taxon>
        <taxon>Xylariomycetidae</taxon>
        <taxon>Xylariales</taxon>
        <taxon>Xylariales incertae sedis</taxon>
        <taxon>Monosporascus</taxon>
    </lineage>
</organism>
<dbReference type="Proteomes" id="UP000294003">
    <property type="component" value="Unassembled WGS sequence"/>
</dbReference>
<evidence type="ECO:0000313" key="3">
    <source>
        <dbReference type="Proteomes" id="UP000294003"/>
    </source>
</evidence>
<feature type="compositionally biased region" description="Polar residues" evidence="1">
    <location>
        <begin position="72"/>
        <end position="85"/>
    </location>
</feature>
<sequence>MRACPGRIALAAATPRTGAAPLAPGGGLGLAEHFLGAGGPVPGRGAAQLLVMRETYAPAILTRKAVRLGATTRGTEGSGHWQSKLDSGLTG</sequence>
<feature type="region of interest" description="Disordered" evidence="1">
    <location>
        <begin position="71"/>
        <end position="91"/>
    </location>
</feature>
<comment type="caution">
    <text evidence="2">The sequence shown here is derived from an EMBL/GenBank/DDBJ whole genome shotgun (WGS) entry which is preliminary data.</text>
</comment>
<proteinExistence type="predicted"/>
<evidence type="ECO:0000256" key="1">
    <source>
        <dbReference type="SAM" id="MobiDB-lite"/>
    </source>
</evidence>
<accession>A0ABY0HF02</accession>